<dbReference type="OrthoDB" id="2496058at2"/>
<dbReference type="InterPro" id="IPR018060">
    <property type="entry name" value="HTH_AraC"/>
</dbReference>
<dbReference type="InterPro" id="IPR009057">
    <property type="entry name" value="Homeodomain-like_sf"/>
</dbReference>
<keyword evidence="3" id="KW-0804">Transcription</keyword>
<proteinExistence type="predicted"/>
<dbReference type="Pfam" id="PF12833">
    <property type="entry name" value="HTH_18"/>
    <property type="match status" value="1"/>
</dbReference>
<evidence type="ECO:0000256" key="3">
    <source>
        <dbReference type="ARBA" id="ARBA00023163"/>
    </source>
</evidence>
<keyword evidence="4" id="KW-0812">Transmembrane</keyword>
<sequence length="781" mass="90046">MKWLLKPRMFKTALFWQFFASYFILFIIPVIMANMFIYVYVVKVIENEVENTNTISMRNFSAQTDTAFSSLQVNMINLLGASNLKSVMKQFGDASKTPQYFEWIHSLMDQLNTLDTGEIVSNAYLYFADYDLVIGFNSDTNKETFFKYFFPVDERDKAGYLANFSGKKMMQFTKTYTLHQKVPFTDAILSSSSNISAVMSYPFNSSHPDVYLVVSMKQEELGKHISVNQKWTAGTAIVDESGGMISQTGDMRISPKEWQEIMRANTEGALFSDGKTRALTYAKSHFNDAWYYVSLIDLETLLKPVQRIRSFSFLFLVFFLVLGGFISYYLSKRLYRPILEIKNGLSSHNNRQAALPVQAGGNDYDLIKQFSNLLMSENKQLSQLVSGMFPIVQEDFIAKILSGEYRDNLSIALYAKEIDFPYDPSVTRTVLCIEIQYYSRVQGHISETSKSFMMAELKEQIHKSAAGTVWLCQLKPDLMACVVHHDPFLLFGPKEVSEFVALILQQFNAYFKATIGIGRKVQDIGDLHLSYESAMEMLQRKSLHSRVEVFGQEAAAGDQPDKPLLDSFLSAQEVNRIFNLYKSRNYERLLQSVYDLLDMAVENNASASQVKGLCSDVLNTWIRAVELERKEMNIPFYSGLFVELNRCITWEEIKTCFERIHAALFKQEQTADRNKQIAEILDYIHQHYGEELSVERFARQLNMSVSHFSRTFKDEVGEKYVEYITKHRLTMAKKYLLETDMKIDEISEKVGYMGRNSFIRIFCKYEGITPGKYRTIHHHTM</sequence>
<dbReference type="AlphaFoldDB" id="A0A4Q9DGB6"/>
<dbReference type="Gene3D" id="1.10.10.60">
    <property type="entry name" value="Homeodomain-like"/>
    <property type="match status" value="2"/>
</dbReference>
<evidence type="ECO:0000313" key="6">
    <source>
        <dbReference type="EMBL" id="TBL70105.1"/>
    </source>
</evidence>
<dbReference type="SMART" id="SM00342">
    <property type="entry name" value="HTH_ARAC"/>
    <property type="match status" value="1"/>
</dbReference>
<reference evidence="6 7" key="1">
    <citation type="submission" date="2019-02" db="EMBL/GenBank/DDBJ databases">
        <title>Paenibacillus sp. nov., isolated from surface-sterilized tissue of Thalictrum simplex L.</title>
        <authorList>
            <person name="Tuo L."/>
        </authorList>
    </citation>
    <scope>NUCLEOTIDE SEQUENCE [LARGE SCALE GENOMIC DNA]</scope>
    <source>
        <strain evidence="6 7">N2SHLJ1</strain>
    </source>
</reference>
<evidence type="ECO:0000256" key="2">
    <source>
        <dbReference type="ARBA" id="ARBA00023125"/>
    </source>
</evidence>
<evidence type="ECO:0000256" key="1">
    <source>
        <dbReference type="ARBA" id="ARBA00023015"/>
    </source>
</evidence>
<dbReference type="PROSITE" id="PS01124">
    <property type="entry name" value="HTH_ARAC_FAMILY_2"/>
    <property type="match status" value="1"/>
</dbReference>
<organism evidence="6 7">
    <name type="scientific">Paenibacillus thalictri</name>
    <dbReference type="NCBI Taxonomy" id="2527873"/>
    <lineage>
        <taxon>Bacteria</taxon>
        <taxon>Bacillati</taxon>
        <taxon>Bacillota</taxon>
        <taxon>Bacilli</taxon>
        <taxon>Bacillales</taxon>
        <taxon>Paenibacillaceae</taxon>
        <taxon>Paenibacillus</taxon>
    </lineage>
</organism>
<protein>
    <submittedName>
        <fullName evidence="6">AraC family transcriptional regulator</fullName>
    </submittedName>
</protein>
<evidence type="ECO:0000259" key="5">
    <source>
        <dbReference type="PROSITE" id="PS01124"/>
    </source>
</evidence>
<keyword evidence="4" id="KW-1133">Transmembrane helix</keyword>
<keyword evidence="2" id="KW-0238">DNA-binding</keyword>
<dbReference type="Pfam" id="PF17853">
    <property type="entry name" value="GGDEF_2"/>
    <property type="match status" value="1"/>
</dbReference>
<feature type="transmembrane region" description="Helical" evidence="4">
    <location>
        <begin position="311"/>
        <end position="330"/>
    </location>
</feature>
<evidence type="ECO:0000313" key="7">
    <source>
        <dbReference type="Proteomes" id="UP000293142"/>
    </source>
</evidence>
<dbReference type="SUPFAM" id="SSF46689">
    <property type="entry name" value="Homeodomain-like"/>
    <property type="match status" value="2"/>
</dbReference>
<keyword evidence="7" id="KW-1185">Reference proteome</keyword>
<dbReference type="GO" id="GO:0003700">
    <property type="term" value="F:DNA-binding transcription factor activity"/>
    <property type="evidence" value="ECO:0007669"/>
    <property type="project" value="InterPro"/>
</dbReference>
<feature type="domain" description="HTH araC/xylS-type" evidence="5">
    <location>
        <begin position="678"/>
        <end position="776"/>
    </location>
</feature>
<gene>
    <name evidence="6" type="ORF">EYB31_34425</name>
</gene>
<accession>A0A4Q9DGB6</accession>
<dbReference type="EMBL" id="SIRE01000034">
    <property type="protein sequence ID" value="TBL70105.1"/>
    <property type="molecule type" value="Genomic_DNA"/>
</dbReference>
<keyword evidence="4" id="KW-0472">Membrane</keyword>
<dbReference type="PANTHER" id="PTHR43280">
    <property type="entry name" value="ARAC-FAMILY TRANSCRIPTIONAL REGULATOR"/>
    <property type="match status" value="1"/>
</dbReference>
<name>A0A4Q9DGB6_9BACL</name>
<dbReference type="GO" id="GO:0043565">
    <property type="term" value="F:sequence-specific DNA binding"/>
    <property type="evidence" value="ECO:0007669"/>
    <property type="project" value="InterPro"/>
</dbReference>
<dbReference type="Proteomes" id="UP000293142">
    <property type="component" value="Unassembled WGS sequence"/>
</dbReference>
<keyword evidence="1" id="KW-0805">Transcription regulation</keyword>
<dbReference type="InterPro" id="IPR041522">
    <property type="entry name" value="CdaR_GGDEF"/>
</dbReference>
<feature type="transmembrane region" description="Helical" evidence="4">
    <location>
        <begin position="20"/>
        <end position="41"/>
    </location>
</feature>
<dbReference type="PANTHER" id="PTHR43280:SF2">
    <property type="entry name" value="HTH-TYPE TRANSCRIPTIONAL REGULATOR EXSA"/>
    <property type="match status" value="1"/>
</dbReference>
<evidence type="ECO:0000256" key="4">
    <source>
        <dbReference type="SAM" id="Phobius"/>
    </source>
</evidence>
<comment type="caution">
    <text evidence="6">The sequence shown here is derived from an EMBL/GenBank/DDBJ whole genome shotgun (WGS) entry which is preliminary data.</text>
</comment>